<dbReference type="SUPFAM" id="SSF101386">
    <property type="entry name" value="all-alpha NTP pyrophosphatases"/>
    <property type="match status" value="1"/>
</dbReference>
<dbReference type="GeneID" id="29069368"/>
<dbReference type="KEGG" id="vg:29069368"/>
<gene>
    <name evidence="1" type="ORF">HUXLEY_246</name>
</gene>
<dbReference type="Proteomes" id="UP000203302">
    <property type="component" value="Segment"/>
</dbReference>
<dbReference type="GO" id="GO:0016787">
    <property type="term" value="F:hydrolase activity"/>
    <property type="evidence" value="ECO:0007669"/>
    <property type="project" value="UniProtKB-KW"/>
</dbReference>
<accession>A0A1B2IDJ3</accession>
<evidence type="ECO:0000313" key="2">
    <source>
        <dbReference type="Proteomes" id="UP000203302"/>
    </source>
</evidence>
<reference evidence="2" key="1">
    <citation type="submission" date="2016-06" db="EMBL/GenBank/DDBJ databases">
        <authorList>
            <person name="Berg J.A."/>
            <person name="Grossarth S.E."/>
            <person name="Jarvis T.M."/>
            <person name="Merrill B.D."/>
            <person name="Breakwell D.P."/>
            <person name="Hope S."/>
            <person name="Grose J.H."/>
        </authorList>
    </citation>
    <scope>NUCLEOTIDE SEQUENCE [LARGE SCALE GENOMIC DNA]</scope>
</reference>
<organism evidence="1 2">
    <name type="scientific">Erwinia phage vB_EamM_Huxley</name>
    <dbReference type="NCBI Taxonomy" id="1883373"/>
    <lineage>
        <taxon>Viruses</taxon>
        <taxon>Duplodnaviria</taxon>
        <taxon>Heunggongvirae</taxon>
        <taxon>Uroviricota</taxon>
        <taxon>Caudoviricetes</taxon>
        <taxon>Chimalliviridae</taxon>
        <taxon>Machinavirus</taxon>
        <taxon>Machinavirus machina</taxon>
    </lineage>
</organism>
<dbReference type="OrthoDB" id="11156at10239"/>
<dbReference type="EMBL" id="KX397368">
    <property type="protein sequence ID" value="ANZ49328.1"/>
    <property type="molecule type" value="Genomic_DNA"/>
</dbReference>
<evidence type="ECO:0000313" key="1">
    <source>
        <dbReference type="EMBL" id="ANZ49328.1"/>
    </source>
</evidence>
<sequence>MQQTFELPIEHKAIILNSAILDFVMPQLAAAGKRMSRITRLALSSEGPQTLVNGFTFEGEPAEFHAMLRYHTALDFHKEPVYHNRIVPLYRVSQCVAKVIGWSTDRGILENGRWDSQGTKLYEEDGEAATGVGKNKKRLIIDGIGDALVVLVNVLELTSIDAAEIAHIYQLVRDTKTVVDNPHYHFHKMRKNLTEVVDVVYECEAIDSPKKVEIGRLTHDERQQMLGHAQQAIHHANQLARRYDYSLDECFSLAWDEIKDRKGFLNADGVFIKEADA</sequence>
<proteinExistence type="predicted"/>
<protein>
    <submittedName>
        <fullName evidence="1">Putative mazG nucleotide pyrophosphohydrolase</fullName>
    </submittedName>
</protein>
<keyword evidence="1" id="KW-0378">Hydrolase</keyword>
<dbReference type="RefSeq" id="YP_009293214.1">
    <property type="nucleotide sequence ID" value="NC_031127.1"/>
</dbReference>
<name>A0A1B2IDJ3_9CAUD</name>